<evidence type="ECO:0000256" key="4">
    <source>
        <dbReference type="ARBA" id="ARBA00022741"/>
    </source>
</evidence>
<dbReference type="GO" id="GO:0000166">
    <property type="term" value="F:nucleotide binding"/>
    <property type="evidence" value="ECO:0007669"/>
    <property type="project" value="UniProtKB-KW"/>
</dbReference>
<keyword evidence="4" id="KW-0547">Nucleotide-binding</keyword>
<dbReference type="InterPro" id="IPR051813">
    <property type="entry name" value="HepT_RNase_toxin"/>
</dbReference>
<dbReference type="PANTHER" id="PTHR34139:SF1">
    <property type="entry name" value="RNASE MJ1380-RELATED"/>
    <property type="match status" value="1"/>
</dbReference>
<evidence type="ECO:0000256" key="3">
    <source>
        <dbReference type="ARBA" id="ARBA00022722"/>
    </source>
</evidence>
<reference evidence="6 7" key="1">
    <citation type="journal article" date="2016" name="Nat. Commun.">
        <title>Thousands of microbial genomes shed light on interconnected biogeochemical processes in an aquifer system.</title>
        <authorList>
            <person name="Anantharaman K."/>
            <person name="Brown C.T."/>
            <person name="Hug L.A."/>
            <person name="Sharon I."/>
            <person name="Castelle C.J."/>
            <person name="Probst A.J."/>
            <person name="Thomas B.C."/>
            <person name="Singh A."/>
            <person name="Wilkins M.J."/>
            <person name="Karaoz U."/>
            <person name="Brodie E.L."/>
            <person name="Williams K.H."/>
            <person name="Hubbard S.S."/>
            <person name="Banfield J.F."/>
        </authorList>
    </citation>
    <scope>NUCLEOTIDE SEQUENCE [LARGE SCALE GENOMIC DNA]</scope>
</reference>
<dbReference type="PANTHER" id="PTHR34139">
    <property type="entry name" value="UPF0331 PROTEIN MJ0127"/>
    <property type="match status" value="1"/>
</dbReference>
<evidence type="ECO:0008006" key="8">
    <source>
        <dbReference type="Google" id="ProtNLM"/>
    </source>
</evidence>
<protein>
    <recommendedName>
        <fullName evidence="8">DUF86 domain-containing protein</fullName>
    </recommendedName>
</protein>
<keyword evidence="2" id="KW-1277">Toxin-antitoxin system</keyword>
<dbReference type="GO" id="GO:0004540">
    <property type="term" value="F:RNA nuclease activity"/>
    <property type="evidence" value="ECO:0007669"/>
    <property type="project" value="InterPro"/>
</dbReference>
<proteinExistence type="predicted"/>
<dbReference type="InterPro" id="IPR008201">
    <property type="entry name" value="HepT-like"/>
</dbReference>
<dbReference type="Pfam" id="PF01934">
    <property type="entry name" value="HepT-like"/>
    <property type="match status" value="1"/>
</dbReference>
<dbReference type="GO" id="GO:0110001">
    <property type="term" value="C:toxin-antitoxin complex"/>
    <property type="evidence" value="ECO:0007669"/>
    <property type="project" value="InterPro"/>
</dbReference>
<evidence type="ECO:0000256" key="5">
    <source>
        <dbReference type="ARBA" id="ARBA00022801"/>
    </source>
</evidence>
<keyword evidence="1" id="KW-0597">Phosphoprotein</keyword>
<evidence type="ECO:0000256" key="2">
    <source>
        <dbReference type="ARBA" id="ARBA00022649"/>
    </source>
</evidence>
<name>A0A1G1ZGV3_9BACT</name>
<dbReference type="STRING" id="1798404.A3B92_02075"/>
<keyword evidence="5" id="KW-0378">Hydrolase</keyword>
<dbReference type="GO" id="GO:0016787">
    <property type="term" value="F:hydrolase activity"/>
    <property type="evidence" value="ECO:0007669"/>
    <property type="project" value="UniProtKB-KW"/>
</dbReference>
<gene>
    <name evidence="6" type="ORF">A3B92_02075</name>
</gene>
<evidence type="ECO:0000313" key="7">
    <source>
        <dbReference type="Proteomes" id="UP000177960"/>
    </source>
</evidence>
<keyword evidence="3" id="KW-0540">Nuclease</keyword>
<dbReference type="AlphaFoldDB" id="A0A1G1ZGV3"/>
<sequence length="107" mass="12286">MAKDKLYIEHILESIAKIEKFIHNLDLDSFGKNDLVQSAVMRELEIIGEAAKKISDEFKNEHSGIVWKQIAGMRDKLAHDYFEIDVGAVWKTAKEDLLNLKTDLTKK</sequence>
<organism evidence="6 7">
    <name type="scientific">Candidatus Harrisonbacteria bacterium RIFCSPHIGHO2_02_FULL_42_16</name>
    <dbReference type="NCBI Taxonomy" id="1798404"/>
    <lineage>
        <taxon>Bacteria</taxon>
        <taxon>Candidatus Harrisoniibacteriota</taxon>
    </lineage>
</organism>
<dbReference type="Proteomes" id="UP000177960">
    <property type="component" value="Unassembled WGS sequence"/>
</dbReference>
<comment type="caution">
    <text evidence="6">The sequence shown here is derived from an EMBL/GenBank/DDBJ whole genome shotgun (WGS) entry which is preliminary data.</text>
</comment>
<accession>A0A1G1ZGV3</accession>
<dbReference type="EMBL" id="MHJG01000023">
    <property type="protein sequence ID" value="OGY63376.1"/>
    <property type="molecule type" value="Genomic_DNA"/>
</dbReference>
<evidence type="ECO:0000256" key="1">
    <source>
        <dbReference type="ARBA" id="ARBA00022553"/>
    </source>
</evidence>
<evidence type="ECO:0000313" key="6">
    <source>
        <dbReference type="EMBL" id="OGY63376.1"/>
    </source>
</evidence>